<evidence type="ECO:0000313" key="2">
    <source>
        <dbReference type="Proteomes" id="UP000229847"/>
    </source>
</evidence>
<protein>
    <submittedName>
        <fullName evidence="1">Uncharacterized protein</fullName>
    </submittedName>
</protein>
<evidence type="ECO:0000313" key="1">
    <source>
        <dbReference type="EMBL" id="PIP57815.1"/>
    </source>
</evidence>
<proteinExistence type="predicted"/>
<accession>A0A2H0BJF8</accession>
<sequence>MIERIDHNRQKLIRDYKIVFEALPQLKQLALGYWEQIKELTSSSLHPLEDESTIFSDTVLKMAQILLEDENFQSTMKKVGVNAEENAIIESVLMVETVLDVETDDNNKMQ</sequence>
<gene>
    <name evidence="1" type="ORF">COX03_01015</name>
</gene>
<reference evidence="1 2" key="1">
    <citation type="submission" date="2017-09" db="EMBL/GenBank/DDBJ databases">
        <title>Depth-based differentiation of microbial function through sediment-hosted aquifers and enrichment of novel symbionts in the deep terrestrial subsurface.</title>
        <authorList>
            <person name="Probst A.J."/>
            <person name="Ladd B."/>
            <person name="Jarett J.K."/>
            <person name="Geller-Mcgrath D.E."/>
            <person name="Sieber C.M."/>
            <person name="Emerson J.B."/>
            <person name="Anantharaman K."/>
            <person name="Thomas B.C."/>
            <person name="Malmstrom R."/>
            <person name="Stieglmeier M."/>
            <person name="Klingl A."/>
            <person name="Woyke T."/>
            <person name="Ryan C.M."/>
            <person name="Banfield J.F."/>
        </authorList>
    </citation>
    <scope>NUCLEOTIDE SEQUENCE [LARGE SCALE GENOMIC DNA]</scope>
    <source>
        <strain evidence="1">CG22_combo_CG10-13_8_21_14_all_39_10</strain>
    </source>
</reference>
<dbReference type="AlphaFoldDB" id="A0A2H0BJF8"/>
<name>A0A2H0BJF8_9BACT</name>
<dbReference type="EMBL" id="PCSW01000031">
    <property type="protein sequence ID" value="PIP57815.1"/>
    <property type="molecule type" value="Genomic_DNA"/>
</dbReference>
<organism evidence="1 2">
    <name type="scientific">Candidatus Woesebacteria bacterium CG22_combo_CG10-13_8_21_14_all_39_10</name>
    <dbReference type="NCBI Taxonomy" id="1975059"/>
    <lineage>
        <taxon>Bacteria</taxon>
        <taxon>Candidatus Woeseibacteriota</taxon>
    </lineage>
</organism>
<comment type="caution">
    <text evidence="1">The sequence shown here is derived from an EMBL/GenBank/DDBJ whole genome shotgun (WGS) entry which is preliminary data.</text>
</comment>
<dbReference type="Proteomes" id="UP000229847">
    <property type="component" value="Unassembled WGS sequence"/>
</dbReference>